<proteinExistence type="inferred from homology"/>
<dbReference type="EMBL" id="FZQP02006876">
    <property type="protein sequence ID" value="VVD04644.1"/>
    <property type="molecule type" value="Genomic_DNA"/>
</dbReference>
<name>A0A5E4R3S9_9NEOP</name>
<dbReference type="GO" id="GO:0005829">
    <property type="term" value="C:cytosol"/>
    <property type="evidence" value="ECO:0007669"/>
    <property type="project" value="TreeGrafter"/>
</dbReference>
<dbReference type="AlphaFoldDB" id="A0A5E4R3S9"/>
<dbReference type="GO" id="GO:0032259">
    <property type="term" value="P:methylation"/>
    <property type="evidence" value="ECO:0007669"/>
    <property type="project" value="UniProtKB-KW"/>
</dbReference>
<evidence type="ECO:0000256" key="5">
    <source>
        <dbReference type="ARBA" id="ARBA00022679"/>
    </source>
</evidence>
<evidence type="ECO:0000256" key="7">
    <source>
        <dbReference type="PIRNR" id="PIRNR016305"/>
    </source>
</evidence>
<reference evidence="9 10" key="1">
    <citation type="submission" date="2017-07" db="EMBL/GenBank/DDBJ databases">
        <authorList>
            <person name="Talla V."/>
            <person name="Backstrom N."/>
        </authorList>
    </citation>
    <scope>NUCLEOTIDE SEQUENCE [LARGE SCALE GENOMIC DNA]</scope>
</reference>
<evidence type="ECO:0000256" key="2">
    <source>
        <dbReference type="ARBA" id="ARBA00003455"/>
    </source>
</evidence>
<feature type="binding site" evidence="8">
    <location>
        <position position="287"/>
    </location>
    <ligand>
        <name>S-adenosyl-L-methionine</name>
        <dbReference type="ChEBI" id="CHEBI:59789"/>
    </ligand>
</feature>
<evidence type="ECO:0000256" key="4">
    <source>
        <dbReference type="ARBA" id="ARBA00022603"/>
    </source>
</evidence>
<feature type="binding site" evidence="8">
    <location>
        <begin position="260"/>
        <end position="261"/>
    </location>
    <ligand>
        <name>S-adenosyl-L-methionine</name>
        <dbReference type="ChEBI" id="CHEBI:59789"/>
    </ligand>
</feature>
<evidence type="ECO:0000256" key="6">
    <source>
        <dbReference type="ARBA" id="ARBA00022691"/>
    </source>
</evidence>
<evidence type="ECO:0000256" key="3">
    <source>
        <dbReference type="ARBA" id="ARBA00010703"/>
    </source>
</evidence>
<dbReference type="SUPFAM" id="SSF53335">
    <property type="entry name" value="S-adenosyl-L-methionine-dependent methyltransferases"/>
    <property type="match status" value="2"/>
</dbReference>
<dbReference type="Proteomes" id="UP000324832">
    <property type="component" value="Unassembled WGS sequence"/>
</dbReference>
<evidence type="ECO:0000313" key="10">
    <source>
        <dbReference type="Proteomes" id="UP000324832"/>
    </source>
</evidence>
<evidence type="ECO:0000313" key="9">
    <source>
        <dbReference type="EMBL" id="VVD04644.1"/>
    </source>
</evidence>
<dbReference type="PANTHER" id="PTHR13600:SF33">
    <property type="entry name" value="LEUCINE CARBOXYL METHYLTRANSFERASE 1"/>
    <property type="match status" value="1"/>
</dbReference>
<feature type="binding site" evidence="8">
    <location>
        <position position="85"/>
    </location>
    <ligand>
        <name>S-adenosyl-L-methionine</name>
        <dbReference type="ChEBI" id="CHEBI:59789"/>
    </ligand>
</feature>
<dbReference type="PANTHER" id="PTHR13600">
    <property type="entry name" value="LEUCINE CARBOXYL METHYLTRANSFERASE"/>
    <property type="match status" value="1"/>
</dbReference>
<dbReference type="InterPro" id="IPR029063">
    <property type="entry name" value="SAM-dependent_MTases_sf"/>
</dbReference>
<keyword evidence="6 7" id="KW-0949">S-adenosyl-L-methionine</keyword>
<comment type="function">
    <text evidence="2 7">Methylates the carboxyl group of the C-terminal leucine residue of protein phosphatase 2A catalytic subunits to form alpha-leucine ester residues.</text>
</comment>
<dbReference type="InterPro" id="IPR016651">
    <property type="entry name" value="LCMT1"/>
</dbReference>
<evidence type="ECO:0000256" key="1">
    <source>
        <dbReference type="ARBA" id="ARBA00000724"/>
    </source>
</evidence>
<keyword evidence="5 7" id="KW-0808">Transferase</keyword>
<protein>
    <recommendedName>
        <fullName evidence="7">Leucine carboxyl methyltransferase 1</fullName>
        <ecNumber evidence="7">2.1.1.233</ecNumber>
    </recommendedName>
</protein>
<dbReference type="Pfam" id="PF04072">
    <property type="entry name" value="LCM"/>
    <property type="match status" value="2"/>
</dbReference>
<gene>
    <name evidence="9" type="ORF">LSINAPIS_LOCUS14353</name>
</gene>
<feature type="binding site" evidence="8">
    <location>
        <position position="60"/>
    </location>
    <ligand>
        <name>S-adenosyl-L-methionine</name>
        <dbReference type="ChEBI" id="CHEBI:59789"/>
    </ligand>
</feature>
<evidence type="ECO:0000256" key="8">
    <source>
        <dbReference type="PIRSR" id="PIRSR016305-1"/>
    </source>
</evidence>
<dbReference type="PIRSF" id="PIRSF016305">
    <property type="entry name" value="LCM_mtfrase"/>
    <property type="match status" value="1"/>
</dbReference>
<comment type="similarity">
    <text evidence="3 7">Belongs to the methyltransferase superfamily. LCMT family.</text>
</comment>
<dbReference type="EC" id="2.1.1.233" evidence="7"/>
<keyword evidence="4 7" id="KW-0489">Methyltransferase</keyword>
<organism evidence="9 10">
    <name type="scientific">Leptidea sinapis</name>
    <dbReference type="NCBI Taxonomy" id="189913"/>
    <lineage>
        <taxon>Eukaryota</taxon>
        <taxon>Metazoa</taxon>
        <taxon>Ecdysozoa</taxon>
        <taxon>Arthropoda</taxon>
        <taxon>Hexapoda</taxon>
        <taxon>Insecta</taxon>
        <taxon>Pterygota</taxon>
        <taxon>Neoptera</taxon>
        <taxon>Endopterygota</taxon>
        <taxon>Lepidoptera</taxon>
        <taxon>Glossata</taxon>
        <taxon>Ditrysia</taxon>
        <taxon>Papilionoidea</taxon>
        <taxon>Pieridae</taxon>
        <taxon>Dismorphiinae</taxon>
        <taxon>Leptidea</taxon>
    </lineage>
</organism>
<sequence>MDNIVSWTVEDEAIIATNTDATECKRCAVELGYWKDDYIKYFAKHVDRKAPEINRGYYARVKAMEMFIHQFLERCDTKCQIINLGCGFDTLYWRLKDTTQAVANFIELDFPTVVRKKYQIIKRNKQLLEKICNEGATPDGLFEDGLVEIKCPFSAFGLDFEEAIRQKKLKCFKLNDRSEVILDRNHDYGTKSKASSILLIKIIIHHQHNCIRNTNNTATRVFVDLPVNDLSIISDACADGEVVIRSGDVHAAGYHLAACDLRCEREVARQLAACEARADAPTLLLAECVLVYLRPGAGDALLRQLAAAFPRAALLLYEQCNLADRFGEVMLRNLHARGVSLEGAAAAGPPHAQARRALAAGWARARSWDMREVWRALPDADRARADRLEPLDERELLQQLHAHYALTVASRGEIFADLDLHA</sequence>
<dbReference type="GO" id="GO:0018423">
    <property type="term" value="F:protein C-terminal leucine carboxyl O-methyltransferase activity"/>
    <property type="evidence" value="ECO:0007669"/>
    <property type="project" value="UniProtKB-EC"/>
</dbReference>
<comment type="catalytic activity">
    <reaction evidence="1 7">
        <text>[phosphatase 2A protein]-C-terminal L-leucine + S-adenosyl-L-methionine = [phosphatase 2A protein]-C-terminal L-leucine methyl ester + S-adenosyl-L-homocysteine</text>
        <dbReference type="Rhea" id="RHEA:48544"/>
        <dbReference type="Rhea" id="RHEA-COMP:12134"/>
        <dbReference type="Rhea" id="RHEA-COMP:12135"/>
        <dbReference type="ChEBI" id="CHEBI:57856"/>
        <dbReference type="ChEBI" id="CHEBI:59789"/>
        <dbReference type="ChEBI" id="CHEBI:90516"/>
        <dbReference type="ChEBI" id="CHEBI:90517"/>
        <dbReference type="EC" id="2.1.1.233"/>
    </reaction>
</comment>
<dbReference type="Gene3D" id="3.40.50.150">
    <property type="entry name" value="Vaccinia Virus protein VP39"/>
    <property type="match status" value="1"/>
</dbReference>
<dbReference type="InterPro" id="IPR007213">
    <property type="entry name" value="Ppm1/Ppm2/Tcmp"/>
</dbReference>
<keyword evidence="10" id="KW-1185">Reference proteome</keyword>
<accession>A0A5E4R3S9</accession>